<evidence type="ECO:0000259" key="2">
    <source>
        <dbReference type="Pfam" id="PF21320"/>
    </source>
</evidence>
<dbReference type="SUPFAM" id="SSF53335">
    <property type="entry name" value="S-adenosyl-L-methionine-dependent methyltransferases"/>
    <property type="match status" value="1"/>
</dbReference>
<dbReference type="Gene3D" id="3.40.50.150">
    <property type="entry name" value="Vaccinia Virus protein VP39"/>
    <property type="match status" value="1"/>
</dbReference>
<dbReference type="GO" id="GO:0032259">
    <property type="term" value="P:methylation"/>
    <property type="evidence" value="ECO:0007669"/>
    <property type="project" value="UniProtKB-KW"/>
</dbReference>
<evidence type="ECO:0000313" key="4">
    <source>
        <dbReference type="Proteomes" id="UP000253562"/>
    </source>
</evidence>
<dbReference type="GO" id="GO:0008168">
    <property type="term" value="F:methyltransferase activity"/>
    <property type="evidence" value="ECO:0007669"/>
    <property type="project" value="UniProtKB-KW"/>
</dbReference>
<dbReference type="Pfam" id="PF21320">
    <property type="entry name" value="WHD_Rv2258c"/>
    <property type="match status" value="1"/>
</dbReference>
<protein>
    <submittedName>
        <fullName evidence="3">Class I SAM-dependent methyltransferase</fullName>
    </submittedName>
</protein>
<dbReference type="AlphaFoldDB" id="A0A368KYR9"/>
<name>A0A368KYR9_9BACT</name>
<proteinExistence type="predicted"/>
<keyword evidence="3" id="KW-0489">Methyltransferase</keyword>
<gene>
    <name evidence="3" type="ORF">DTL42_00620</name>
</gene>
<dbReference type="Pfam" id="PF13847">
    <property type="entry name" value="Methyltransf_31"/>
    <property type="match status" value="1"/>
</dbReference>
<dbReference type="PANTHER" id="PTHR45128">
    <property type="entry name" value="METHYLTRANSFERASE TYPE 11"/>
    <property type="match status" value="1"/>
</dbReference>
<dbReference type="OrthoDB" id="9801363at2"/>
<dbReference type="RefSeq" id="WP_114366736.1">
    <property type="nucleotide sequence ID" value="NZ_QPEX01000006.1"/>
</dbReference>
<reference evidence="3 4" key="1">
    <citation type="submission" date="2018-07" db="EMBL/GenBank/DDBJ databases">
        <title>Comparative genomes isolates from brazilian mangrove.</title>
        <authorList>
            <person name="De Araujo J.E."/>
            <person name="Taketani R.G."/>
            <person name="Silva M.C.P."/>
            <person name="Lourenco M.V."/>
            <person name="Oliveira V.M."/>
            <person name="Andreote F.D."/>
        </authorList>
    </citation>
    <scope>NUCLEOTIDE SEQUENCE [LARGE SCALE GENOMIC DNA]</scope>
    <source>
        <strain evidence="3 4">HEX PRIS-MGV</strain>
    </source>
</reference>
<dbReference type="CDD" id="cd02440">
    <property type="entry name" value="AdoMet_MTases"/>
    <property type="match status" value="1"/>
</dbReference>
<feature type="domain" description="Methyltransferase" evidence="1">
    <location>
        <begin position="169"/>
        <end position="291"/>
    </location>
</feature>
<comment type="caution">
    <text evidence="3">The sequence shown here is derived from an EMBL/GenBank/DDBJ whole genome shotgun (WGS) entry which is preliminary data.</text>
</comment>
<feature type="domain" description="S-adenosylmethionine-dependent methyltransferase Rv2258c-like winged HTH" evidence="2">
    <location>
        <begin position="25"/>
        <end position="91"/>
    </location>
</feature>
<dbReference type="Proteomes" id="UP000253562">
    <property type="component" value="Unassembled WGS sequence"/>
</dbReference>
<dbReference type="PANTHER" id="PTHR45128:SF2">
    <property type="entry name" value="METHYLTRANSFERASE DOMAIN-CONTAINING PROTEIN"/>
    <property type="match status" value="1"/>
</dbReference>
<dbReference type="InterPro" id="IPR053173">
    <property type="entry name" value="SAM-binding_MTase"/>
</dbReference>
<sequence length="349" mass="37438">MDETKLNTLVGSVLQDLGGAFSVPLVQIGERLGIYARLSELGPCTPSELANSMGLAERYLAEWLCAQAASKYIDYDAESNQFSMTPEQAFIFANPSSPFYLAPAFGAAVAFLNNEPQVREAFQTGNGVSWGDQTQCLSCAVARFFRPGYENHLIQAWLPSIDGMIAKLEKGIRVADVGCGHGITTAIMAQAFPNSEFTGFDFHANSIEEARKHATSHGLENVHFEVAFAKEMPGKYGLVTVFDCLHDMGDPVGGMKHIRAALDSDGSCMIVEPMAGDSVAENMNPVSRLYYSASTMVCVPTSLAQETGAALGAQAGEKRLKEVIVAGAGFSQCSRIAETPFNIVLKAQP</sequence>
<dbReference type="InterPro" id="IPR048711">
    <property type="entry name" value="WHD_Rv2258c"/>
</dbReference>
<dbReference type="EMBL" id="QPEX01000006">
    <property type="protein sequence ID" value="RCS55927.1"/>
    <property type="molecule type" value="Genomic_DNA"/>
</dbReference>
<keyword evidence="3" id="KW-0808">Transferase</keyword>
<evidence type="ECO:0000313" key="3">
    <source>
        <dbReference type="EMBL" id="RCS55927.1"/>
    </source>
</evidence>
<dbReference type="InterPro" id="IPR036390">
    <property type="entry name" value="WH_DNA-bd_sf"/>
</dbReference>
<dbReference type="SUPFAM" id="SSF46785">
    <property type="entry name" value="Winged helix' DNA-binding domain"/>
    <property type="match status" value="1"/>
</dbReference>
<accession>A0A368KYR9</accession>
<organism evidence="3 4">
    <name type="scientific">Bremerella cremea</name>
    <dbReference type="NCBI Taxonomy" id="1031537"/>
    <lineage>
        <taxon>Bacteria</taxon>
        <taxon>Pseudomonadati</taxon>
        <taxon>Planctomycetota</taxon>
        <taxon>Planctomycetia</taxon>
        <taxon>Pirellulales</taxon>
        <taxon>Pirellulaceae</taxon>
        <taxon>Bremerella</taxon>
    </lineage>
</organism>
<dbReference type="InterPro" id="IPR025714">
    <property type="entry name" value="Methyltranfer_dom"/>
</dbReference>
<dbReference type="InterPro" id="IPR029063">
    <property type="entry name" value="SAM-dependent_MTases_sf"/>
</dbReference>
<evidence type="ECO:0000259" key="1">
    <source>
        <dbReference type="Pfam" id="PF13847"/>
    </source>
</evidence>